<name>A0A8A4TW50_SULCO</name>
<gene>
    <name evidence="1" type="ORF">J3U87_34660</name>
</gene>
<dbReference type="InterPro" id="IPR009057">
    <property type="entry name" value="Homeodomain-like_sf"/>
</dbReference>
<proteinExistence type="predicted"/>
<evidence type="ECO:0000313" key="1">
    <source>
        <dbReference type="EMBL" id="QTD50755.1"/>
    </source>
</evidence>
<evidence type="ECO:0000313" key="2">
    <source>
        <dbReference type="Proteomes" id="UP000663929"/>
    </source>
</evidence>
<reference evidence="1" key="1">
    <citation type="submission" date="2021-03" db="EMBL/GenBank/DDBJ databases">
        <title>Acanthopleuribacteraceae sp. M133.</title>
        <authorList>
            <person name="Wang G."/>
        </authorList>
    </citation>
    <scope>NUCLEOTIDE SEQUENCE</scope>
    <source>
        <strain evidence="1">M133</strain>
    </source>
</reference>
<dbReference type="RefSeq" id="WP_237380727.1">
    <property type="nucleotide sequence ID" value="NZ_CP071793.1"/>
</dbReference>
<dbReference type="PANTHER" id="PTHR35004">
    <property type="entry name" value="TRANSPOSASE RV3428C-RELATED"/>
    <property type="match status" value="1"/>
</dbReference>
<sequence length="295" mass="33859">MLSEPIREQIKKLHQQGTPLREISRQTGVSRNAIRRLIRRRAEETPPPATSRLHRHSELIHEIFQRCRGNGTRVHEILEQEHGVRVAYSTLTRFLREVHLRNPPACKGVYTFQPGEEMQFDTSLHRVLIDGRIQTLQCAALVLAYSRTLFAAYYRRFRILIPTLEARVFDQGFELLESVSGFCILEILLQLGEEVDVGVFDEFGFGHGGDADFVGLDVEDLIDLRSSFKSDEDIMAAAEFFAYLIMAWRPHRLEGIVLHPGFNVIGSEYADESPIREFALPFFFDNHTLPYPSTT</sequence>
<dbReference type="SUPFAM" id="SSF46689">
    <property type="entry name" value="Homeodomain-like"/>
    <property type="match status" value="1"/>
</dbReference>
<dbReference type="Gene3D" id="1.10.10.10">
    <property type="entry name" value="Winged helix-like DNA-binding domain superfamily/Winged helix DNA-binding domain"/>
    <property type="match status" value="1"/>
</dbReference>
<dbReference type="KEGG" id="scor:J3U87_34660"/>
<dbReference type="EMBL" id="CP071793">
    <property type="protein sequence ID" value="QTD50755.1"/>
    <property type="molecule type" value="Genomic_DNA"/>
</dbReference>
<dbReference type="Proteomes" id="UP000663929">
    <property type="component" value="Chromosome"/>
</dbReference>
<dbReference type="InterPro" id="IPR036388">
    <property type="entry name" value="WH-like_DNA-bd_sf"/>
</dbReference>
<accession>A0A8A4TW50</accession>
<organism evidence="1 2">
    <name type="scientific">Sulfidibacter corallicola</name>
    <dbReference type="NCBI Taxonomy" id="2818388"/>
    <lineage>
        <taxon>Bacteria</taxon>
        <taxon>Pseudomonadati</taxon>
        <taxon>Acidobacteriota</taxon>
        <taxon>Holophagae</taxon>
        <taxon>Acanthopleuribacterales</taxon>
        <taxon>Acanthopleuribacteraceae</taxon>
        <taxon>Sulfidibacter</taxon>
    </lineage>
</organism>
<keyword evidence="2" id="KW-1185">Reference proteome</keyword>
<protein>
    <submittedName>
        <fullName evidence="1">Helix-turn-helix domain-containing protein</fullName>
    </submittedName>
</protein>
<dbReference type="AlphaFoldDB" id="A0A8A4TW50"/>